<dbReference type="InterPro" id="IPR035093">
    <property type="entry name" value="RelE/ParE_toxin_dom_sf"/>
</dbReference>
<evidence type="ECO:0000313" key="3">
    <source>
        <dbReference type="Proteomes" id="UP000305921"/>
    </source>
</evidence>
<comment type="caution">
    <text evidence="2">The sequence shown here is derived from an EMBL/GenBank/DDBJ whole genome shotgun (WGS) entry which is preliminary data.</text>
</comment>
<dbReference type="Pfam" id="PF05016">
    <property type="entry name" value="ParE_toxin"/>
    <property type="match status" value="1"/>
</dbReference>
<evidence type="ECO:0000256" key="1">
    <source>
        <dbReference type="ARBA" id="ARBA00022649"/>
    </source>
</evidence>
<keyword evidence="1" id="KW-1277">Toxin-antitoxin system</keyword>
<proteinExistence type="predicted"/>
<evidence type="ECO:0000313" key="2">
    <source>
        <dbReference type="EMBL" id="TLQ48044.1"/>
    </source>
</evidence>
<dbReference type="Proteomes" id="UP000305921">
    <property type="component" value="Unassembled WGS sequence"/>
</dbReference>
<accession>A0A5R9EK51</accession>
<dbReference type="Gene3D" id="3.30.2310.20">
    <property type="entry name" value="RelE-like"/>
    <property type="match status" value="1"/>
</dbReference>
<dbReference type="EMBL" id="VAWE01000001">
    <property type="protein sequence ID" value="TLQ48044.1"/>
    <property type="molecule type" value="Genomic_DNA"/>
</dbReference>
<dbReference type="SUPFAM" id="SSF143011">
    <property type="entry name" value="RelE-like"/>
    <property type="match status" value="1"/>
</dbReference>
<dbReference type="InterPro" id="IPR007712">
    <property type="entry name" value="RelE/ParE_toxin"/>
</dbReference>
<protein>
    <submittedName>
        <fullName evidence="2">Type II toxin-antitoxin system RelE/ParE family toxin</fullName>
    </submittedName>
</protein>
<name>A0A5R9EK51_9ACTN</name>
<gene>
    <name evidence="2" type="ORF">FEF34_06175</name>
</gene>
<dbReference type="AlphaFoldDB" id="A0A5R9EK51"/>
<sequence length="79" mass="8817">MVWQQQAAAEYRRLRELDPAGAKECAAVVRALATDPRPADARQLGGSGFWRLPVGDWRILYEPDDETVTVLVLKVGRIP</sequence>
<dbReference type="OrthoDB" id="9812706at2"/>
<keyword evidence="3" id="KW-1185">Reference proteome</keyword>
<reference evidence="2 3" key="1">
    <citation type="submission" date="2019-05" db="EMBL/GenBank/DDBJ databases">
        <title>Streptomyces marianii sp. nov., a novel marine actinomycete from southern coast of India.</title>
        <authorList>
            <person name="Iniyan A.M."/>
            <person name="Wink J."/>
            <person name="Ramprasad E."/>
            <person name="Ramana C.V."/>
            <person name="Bunk B."/>
            <person name="Sproer C."/>
            <person name="Joseph F.-J.R.S."/>
            <person name="Vincent S.G.P."/>
        </authorList>
    </citation>
    <scope>NUCLEOTIDE SEQUENCE [LARGE SCALE GENOMIC DNA]</scope>
    <source>
        <strain evidence="2 3">ICN19</strain>
    </source>
</reference>
<organism evidence="2 3">
    <name type="scientific">Streptomyces marianii</name>
    <dbReference type="NCBI Taxonomy" id="1817406"/>
    <lineage>
        <taxon>Bacteria</taxon>
        <taxon>Bacillati</taxon>
        <taxon>Actinomycetota</taxon>
        <taxon>Actinomycetes</taxon>
        <taxon>Kitasatosporales</taxon>
        <taxon>Streptomycetaceae</taxon>
        <taxon>Streptomyces</taxon>
    </lineage>
</organism>